<dbReference type="Pfam" id="PF13881">
    <property type="entry name" value="Rad60-SLD_2"/>
    <property type="match status" value="1"/>
</dbReference>
<dbReference type="InterPro" id="IPR040015">
    <property type="entry name" value="UBL3-like"/>
</dbReference>
<dbReference type="InParanoid" id="A0A7J7DRK8"/>
<proteinExistence type="predicted"/>
<dbReference type="PANTHER" id="PTHR13169:SF26">
    <property type="entry name" value="MEMBRANE-ANCHORED UBIQUITIN-FOLD PROTEIN 2"/>
    <property type="match status" value="1"/>
</dbReference>
<evidence type="ECO:0000259" key="1">
    <source>
        <dbReference type="Pfam" id="PF13881"/>
    </source>
</evidence>
<dbReference type="Proteomes" id="UP000593562">
    <property type="component" value="Unassembled WGS sequence"/>
</dbReference>
<reference evidence="2 3" key="1">
    <citation type="journal article" date="2020" name="Nat. Commun.">
        <title>Genome of Tripterygium wilfordii and identification of cytochrome P450 involved in triptolide biosynthesis.</title>
        <authorList>
            <person name="Tu L."/>
            <person name="Su P."/>
            <person name="Zhang Z."/>
            <person name="Gao L."/>
            <person name="Wang J."/>
            <person name="Hu T."/>
            <person name="Zhou J."/>
            <person name="Zhang Y."/>
            <person name="Zhao Y."/>
            <person name="Liu Y."/>
            <person name="Song Y."/>
            <person name="Tong Y."/>
            <person name="Lu Y."/>
            <person name="Yang J."/>
            <person name="Xu C."/>
            <person name="Jia M."/>
            <person name="Peters R.J."/>
            <person name="Huang L."/>
            <person name="Gao W."/>
        </authorList>
    </citation>
    <scope>NUCLEOTIDE SEQUENCE [LARGE SCALE GENOMIC DNA]</scope>
    <source>
        <strain evidence="3">cv. XIE 37</strain>
        <tissue evidence="2">Leaf</tissue>
    </source>
</reference>
<comment type="caution">
    <text evidence="2">The sequence shown here is derived from an EMBL/GenBank/DDBJ whole genome shotgun (WGS) entry which is preliminary data.</text>
</comment>
<dbReference type="SUPFAM" id="SSF54236">
    <property type="entry name" value="Ubiquitin-like"/>
    <property type="match status" value="1"/>
</dbReference>
<dbReference type="Gene3D" id="3.10.20.90">
    <property type="entry name" value="Phosphatidylinositol 3-kinase Catalytic Subunit, Chain A, domain 1"/>
    <property type="match status" value="1"/>
</dbReference>
<evidence type="ECO:0000313" key="2">
    <source>
        <dbReference type="EMBL" id="KAF5748947.1"/>
    </source>
</evidence>
<sequence>MAGAQDQLEIRFRLTDGSDIGPKSFSAATSVATLKESILTQWPKGNQGFVFVVVHYVSTVRKGGGGVKSVVGARYNIDAVEMLNDERL</sequence>
<keyword evidence="3" id="KW-1185">Reference proteome</keyword>
<accession>A0A7J7DRK8</accession>
<dbReference type="InterPro" id="IPR039540">
    <property type="entry name" value="UBL3-like_ubiquitin_dom"/>
</dbReference>
<dbReference type="EMBL" id="JAAARO010000004">
    <property type="protein sequence ID" value="KAF5748947.1"/>
    <property type="molecule type" value="Genomic_DNA"/>
</dbReference>
<dbReference type="InterPro" id="IPR029071">
    <property type="entry name" value="Ubiquitin-like_domsf"/>
</dbReference>
<name>A0A7J7DRK8_TRIWF</name>
<evidence type="ECO:0000313" key="3">
    <source>
        <dbReference type="Proteomes" id="UP000593562"/>
    </source>
</evidence>
<organism evidence="2 3">
    <name type="scientific">Tripterygium wilfordii</name>
    <name type="common">Thunder God vine</name>
    <dbReference type="NCBI Taxonomy" id="458696"/>
    <lineage>
        <taxon>Eukaryota</taxon>
        <taxon>Viridiplantae</taxon>
        <taxon>Streptophyta</taxon>
        <taxon>Embryophyta</taxon>
        <taxon>Tracheophyta</taxon>
        <taxon>Spermatophyta</taxon>
        <taxon>Magnoliopsida</taxon>
        <taxon>eudicotyledons</taxon>
        <taxon>Gunneridae</taxon>
        <taxon>Pentapetalae</taxon>
        <taxon>rosids</taxon>
        <taxon>fabids</taxon>
        <taxon>Celastrales</taxon>
        <taxon>Celastraceae</taxon>
        <taxon>Tripterygium</taxon>
    </lineage>
</organism>
<dbReference type="AlphaFoldDB" id="A0A7J7DRK8"/>
<protein>
    <submittedName>
        <fullName evidence="2">Membrane-anchored ubiquitin-fold protein</fullName>
    </submittedName>
</protein>
<gene>
    <name evidence="2" type="ORF">HS088_TW04G00908</name>
</gene>
<feature type="domain" description="UBL3-like ubiquitin" evidence="1">
    <location>
        <begin position="6"/>
        <end position="48"/>
    </location>
</feature>
<dbReference type="PANTHER" id="PTHR13169">
    <property type="entry name" value="UBIQUITIN-LIKE PROTEIN 3 HCG-1 PROTEIN"/>
    <property type="match status" value="1"/>
</dbReference>